<proteinExistence type="inferred from homology"/>
<evidence type="ECO:0000256" key="8">
    <source>
        <dbReference type="ARBA" id="ARBA00023128"/>
    </source>
</evidence>
<dbReference type="GO" id="GO:0005507">
    <property type="term" value="F:copper ion binding"/>
    <property type="evidence" value="ECO:0007669"/>
    <property type="project" value="InterPro"/>
</dbReference>
<evidence type="ECO:0000256" key="14">
    <source>
        <dbReference type="PIRSR" id="PIRSR607745-1"/>
    </source>
</evidence>
<comment type="similarity">
    <text evidence="3">Belongs to the COX17 family.</text>
</comment>
<evidence type="ECO:0000256" key="3">
    <source>
        <dbReference type="ARBA" id="ARBA00009241"/>
    </source>
</evidence>
<dbReference type="GO" id="GO:0005758">
    <property type="term" value="C:mitochondrial intermembrane space"/>
    <property type="evidence" value="ECO:0007669"/>
    <property type="project" value="UniProtKB-SubCell"/>
</dbReference>
<feature type="binding site" evidence="14">
    <location>
        <position position="31"/>
    </location>
    <ligand>
        <name>Cu cation</name>
        <dbReference type="ChEBI" id="CHEBI:23378"/>
    </ligand>
</feature>
<evidence type="ECO:0000256" key="2">
    <source>
        <dbReference type="ARBA" id="ARBA00004569"/>
    </source>
</evidence>
<dbReference type="FunFam" id="1.10.287.1130:FF:000001">
    <property type="entry name" value="cytochrome c oxidase copper chaperone"/>
    <property type="match status" value="1"/>
</dbReference>
<evidence type="ECO:0000256" key="5">
    <source>
        <dbReference type="ARBA" id="ARBA00022723"/>
    </source>
</evidence>
<evidence type="ECO:0000256" key="4">
    <source>
        <dbReference type="ARBA" id="ARBA00022490"/>
    </source>
</evidence>
<keyword evidence="9" id="KW-1015">Disulfide bond</keyword>
<dbReference type="InterPro" id="IPR007745">
    <property type="entry name" value="Cyt_c_oxidase_Cu-chaperone"/>
</dbReference>
<dbReference type="GO" id="GO:0033617">
    <property type="term" value="P:mitochondrial respiratory chain complex IV assembly"/>
    <property type="evidence" value="ECO:0007669"/>
    <property type="project" value="TreeGrafter"/>
</dbReference>
<protein>
    <recommendedName>
        <fullName evidence="13">Cytochrome c oxidase copper chaperone</fullName>
    </recommendedName>
</protein>
<evidence type="ECO:0000256" key="9">
    <source>
        <dbReference type="ARBA" id="ARBA00023157"/>
    </source>
</evidence>
<organism evidence="16 17">
    <name type="scientific">Salvator merianae</name>
    <name type="common">Argentine black and white tegu</name>
    <name type="synonym">Tupinambis merianae</name>
    <dbReference type="NCBI Taxonomy" id="96440"/>
    <lineage>
        <taxon>Eukaryota</taxon>
        <taxon>Metazoa</taxon>
        <taxon>Chordata</taxon>
        <taxon>Craniata</taxon>
        <taxon>Vertebrata</taxon>
        <taxon>Euteleostomi</taxon>
        <taxon>Lepidosauria</taxon>
        <taxon>Squamata</taxon>
        <taxon>Bifurcata</taxon>
        <taxon>Unidentata</taxon>
        <taxon>Episquamata</taxon>
        <taxon>Laterata</taxon>
        <taxon>Teiioidea</taxon>
        <taxon>Teiidae</taxon>
        <taxon>Salvator</taxon>
    </lineage>
</organism>
<dbReference type="InterPro" id="IPR009069">
    <property type="entry name" value="Cys_alpha_HP_mot_SF"/>
</dbReference>
<keyword evidence="5 14" id="KW-0479">Metal-binding</keyword>
<keyword evidence="7 14" id="KW-0186">Copper</keyword>
<evidence type="ECO:0000256" key="15">
    <source>
        <dbReference type="SAM" id="MobiDB-lite"/>
    </source>
</evidence>
<dbReference type="Pfam" id="PF05051">
    <property type="entry name" value="COX17"/>
    <property type="match status" value="1"/>
</dbReference>
<keyword evidence="10" id="KW-0143">Chaperone</keyword>
<evidence type="ECO:0000256" key="12">
    <source>
        <dbReference type="ARBA" id="ARBA00065132"/>
    </source>
</evidence>
<dbReference type="SUPFAM" id="SSF47072">
    <property type="entry name" value="Cysteine alpha-hairpin motif"/>
    <property type="match status" value="1"/>
</dbReference>
<dbReference type="PANTHER" id="PTHR16719">
    <property type="entry name" value="CYTOCHROME C OXIDASE COPPER CHAPERONE"/>
    <property type="match status" value="1"/>
</dbReference>
<dbReference type="GO" id="GO:0016531">
    <property type="term" value="F:copper chaperone activity"/>
    <property type="evidence" value="ECO:0007669"/>
    <property type="project" value="InterPro"/>
</dbReference>
<dbReference type="AlphaFoldDB" id="A0A8D0AYX2"/>
<dbReference type="Gene3D" id="1.10.287.1130">
    <property type="entry name" value="CytochromE C oxidase copper chaperone"/>
    <property type="match status" value="1"/>
</dbReference>
<evidence type="ECO:0000256" key="11">
    <source>
        <dbReference type="ARBA" id="ARBA00055863"/>
    </source>
</evidence>
<dbReference type="Ensembl" id="ENSSMRT00000003261.1">
    <property type="protein sequence ID" value="ENSSMRP00000002718.1"/>
    <property type="gene ID" value="ENSSMRG00000002333.1"/>
</dbReference>
<name>A0A8D0AYX2_SALMN</name>
<dbReference type="PANTHER" id="PTHR16719:SF0">
    <property type="entry name" value="CYTOCHROME C OXIDASE COPPER CHAPERONE"/>
    <property type="match status" value="1"/>
</dbReference>
<evidence type="ECO:0000313" key="16">
    <source>
        <dbReference type="Ensembl" id="ENSSMRP00000002718.1"/>
    </source>
</evidence>
<comment type="function">
    <text evidence="11">Copper metallochaperone essential for the assembly of the mitochondrial respiratory chain complex IV (CIV), also known as cytochrome c oxidase. Binds two copper ions and delivers them to the metallochaperone SCO1 which transports the copper ions to the Cu(A) site on the cytochrome c oxidase subunit II (MT-CO2/COX2).</text>
</comment>
<reference evidence="16" key="2">
    <citation type="submission" date="2025-09" db="UniProtKB">
        <authorList>
            <consortium name="Ensembl"/>
        </authorList>
    </citation>
    <scope>IDENTIFICATION</scope>
</reference>
<dbReference type="OMA" id="HKACMRK"/>
<keyword evidence="6" id="KW-0007">Acetylation</keyword>
<evidence type="ECO:0000256" key="1">
    <source>
        <dbReference type="ARBA" id="ARBA00004496"/>
    </source>
</evidence>
<comment type="subcellular location">
    <subcellularLocation>
        <location evidence="1">Cytoplasm</location>
    </subcellularLocation>
    <subcellularLocation>
        <location evidence="2">Mitochondrion intermembrane space</location>
    </subcellularLocation>
</comment>
<dbReference type="GeneTree" id="ENSGT00940000164584"/>
<keyword evidence="8" id="KW-0496">Mitochondrion</keyword>
<evidence type="ECO:0000256" key="10">
    <source>
        <dbReference type="ARBA" id="ARBA00023186"/>
    </source>
</evidence>
<accession>A0A8D0AYX2</accession>
<keyword evidence="17" id="KW-1185">Reference proteome</keyword>
<feature type="region of interest" description="Disordered" evidence="15">
    <location>
        <begin position="1"/>
        <end position="24"/>
    </location>
</feature>
<comment type="subunit">
    <text evidence="12">Interacts with COA1. Interacts with the chaperone CHCHD4; this is important for correct folding and the formation of disulfide bonds that stabilize the structure.</text>
</comment>
<evidence type="ECO:0000256" key="13">
    <source>
        <dbReference type="ARBA" id="ARBA00071062"/>
    </source>
</evidence>
<dbReference type="PROSITE" id="PS51808">
    <property type="entry name" value="CHCH"/>
    <property type="match status" value="1"/>
</dbReference>
<keyword evidence="4" id="KW-0963">Cytoplasm</keyword>
<sequence>MSSLASYDTRGLQAPATQAEKKPPPNLKPCCACPETKQARDACIIEKGEENCGPLIEAHKECMRALGFKV</sequence>
<dbReference type="Proteomes" id="UP000694421">
    <property type="component" value="Unplaced"/>
</dbReference>
<feature type="binding site" evidence="14">
    <location>
        <position position="30"/>
    </location>
    <ligand>
        <name>Cu cation</name>
        <dbReference type="ChEBI" id="CHEBI:23378"/>
    </ligand>
</feature>
<reference evidence="16" key="1">
    <citation type="submission" date="2025-08" db="UniProtKB">
        <authorList>
            <consortium name="Ensembl"/>
        </authorList>
    </citation>
    <scope>IDENTIFICATION</scope>
</reference>
<evidence type="ECO:0000313" key="17">
    <source>
        <dbReference type="Proteomes" id="UP000694421"/>
    </source>
</evidence>
<evidence type="ECO:0000256" key="6">
    <source>
        <dbReference type="ARBA" id="ARBA00022990"/>
    </source>
</evidence>
<evidence type="ECO:0000256" key="7">
    <source>
        <dbReference type="ARBA" id="ARBA00023008"/>
    </source>
</evidence>